<dbReference type="EMBL" id="MN739732">
    <property type="protein sequence ID" value="QHT23509.1"/>
    <property type="molecule type" value="Genomic_DNA"/>
</dbReference>
<name>A0A6C0E5F9_9ZZZZ</name>
<accession>A0A6C0E5F9</accession>
<reference evidence="1" key="1">
    <citation type="journal article" date="2020" name="Nature">
        <title>Giant virus diversity and host interactions through global metagenomics.</title>
        <authorList>
            <person name="Schulz F."/>
            <person name="Roux S."/>
            <person name="Paez-Espino D."/>
            <person name="Jungbluth S."/>
            <person name="Walsh D.A."/>
            <person name="Denef V.J."/>
            <person name="McMahon K.D."/>
            <person name="Konstantinidis K.T."/>
            <person name="Eloe-Fadrosh E.A."/>
            <person name="Kyrpides N.C."/>
            <person name="Woyke T."/>
        </authorList>
    </citation>
    <scope>NUCLEOTIDE SEQUENCE</scope>
    <source>
        <strain evidence="1">GVMAG-M-3300023179-116</strain>
    </source>
</reference>
<dbReference type="AlphaFoldDB" id="A0A6C0E5F9"/>
<sequence>MENNNIYIIVSKKCCIYGHGFVNPLGHEIHISRFILFDLLQKKKINLDSTIVTLYEDRFFLYNKTFRNIITWDEYVNNKKTDTNTEIDLTYYSCVSTQNDQILEFDNLNYHLNTFERTDKFINYINDINFNDLSSYPCYSDIINEKFIVIHWRTNIIGLSKDKSESLLRIINKLKETLDFKIVIFSVEHININVENVYFINNLQIYASFLNHENCDSFISEWSGGGQLSQYCCNSKIIYFFDDYPSCDYEIHYENYQNHANQKNNIFACWDFKTTTNCERFYYKTFDIMLENI</sequence>
<proteinExistence type="predicted"/>
<evidence type="ECO:0000313" key="1">
    <source>
        <dbReference type="EMBL" id="QHT23509.1"/>
    </source>
</evidence>
<protein>
    <submittedName>
        <fullName evidence="1">Uncharacterized protein</fullName>
    </submittedName>
</protein>
<organism evidence="1">
    <name type="scientific">viral metagenome</name>
    <dbReference type="NCBI Taxonomy" id="1070528"/>
    <lineage>
        <taxon>unclassified sequences</taxon>
        <taxon>metagenomes</taxon>
        <taxon>organismal metagenomes</taxon>
    </lineage>
</organism>